<dbReference type="Pfam" id="PF13478">
    <property type="entry name" value="XdhC_C"/>
    <property type="match status" value="1"/>
</dbReference>
<dbReference type="InterPro" id="IPR052698">
    <property type="entry name" value="MoCofactor_Util/Proc"/>
</dbReference>
<dbReference type="Gene3D" id="3.40.50.720">
    <property type="entry name" value="NAD(P)-binding Rossmann-like Domain"/>
    <property type="match status" value="1"/>
</dbReference>
<feature type="compositionally biased region" description="Low complexity" evidence="1">
    <location>
        <begin position="264"/>
        <end position="291"/>
    </location>
</feature>
<name>A0A2U2N010_9GAMM</name>
<accession>A0A2U2N010</accession>
<dbReference type="OrthoDB" id="9815497at2"/>
<keyword evidence="5" id="KW-1185">Reference proteome</keyword>
<proteinExistence type="predicted"/>
<evidence type="ECO:0000313" key="5">
    <source>
        <dbReference type="Proteomes" id="UP000245474"/>
    </source>
</evidence>
<dbReference type="EMBL" id="QFFI01000019">
    <property type="protein sequence ID" value="PWG62387.1"/>
    <property type="molecule type" value="Genomic_DNA"/>
</dbReference>
<feature type="region of interest" description="Disordered" evidence="1">
    <location>
        <begin position="263"/>
        <end position="291"/>
    </location>
</feature>
<evidence type="ECO:0000313" key="4">
    <source>
        <dbReference type="EMBL" id="PWG62387.1"/>
    </source>
</evidence>
<evidence type="ECO:0000259" key="3">
    <source>
        <dbReference type="Pfam" id="PF13478"/>
    </source>
</evidence>
<reference evidence="4 5" key="1">
    <citation type="submission" date="2018-05" db="EMBL/GenBank/DDBJ databases">
        <title>Spiribacter halobius sp. nov., a moderately halophilic bacterium isolated from marine solar saltern.</title>
        <authorList>
            <person name="Zheng W.-S."/>
            <person name="Lu D.-C."/>
            <person name="Du Z.-J."/>
        </authorList>
    </citation>
    <scope>NUCLEOTIDE SEQUENCE [LARGE SCALE GENOMIC DNA]</scope>
    <source>
        <strain evidence="4 5">E85</strain>
    </source>
</reference>
<gene>
    <name evidence="4" type="ORF">DEM34_12235</name>
</gene>
<sequence>MTGEQTLFATLQRLQDAAVPCALVTVVRCETPTSARPGQKAVVTAEGIEAGWIGGGCAQPAVLRTVAEALEDGQPQLIRVSPRREQGAVEGLRDFHTGCASGGTLDLFVDPVLPAPALRVYGASPAARHLAVTAAGVGFAVQAVAPDTTAEAFAGAVRHADDWRAGEDWPAPRFAVVATQGRGDRPALEAALASGAERIGFIASRRKFARLREQLAERGHHAARLDAIKAPAGLDLGARTPEEIAITVLAELIAWRRGGAVDSGQAPAVPQPAATPGARAGASSAGCCGGG</sequence>
<dbReference type="Proteomes" id="UP000245474">
    <property type="component" value="Unassembled WGS sequence"/>
</dbReference>
<dbReference type="InterPro" id="IPR027051">
    <property type="entry name" value="XdhC_Rossmann_dom"/>
</dbReference>
<dbReference type="PANTHER" id="PTHR30388">
    <property type="entry name" value="ALDEHYDE OXIDOREDUCTASE MOLYBDENUM COFACTOR ASSEMBLY PROTEIN"/>
    <property type="match status" value="1"/>
</dbReference>
<dbReference type="Pfam" id="PF02625">
    <property type="entry name" value="XdhC_CoxI"/>
    <property type="match status" value="1"/>
</dbReference>
<organism evidence="4 5">
    <name type="scientific">Sediminicurvatus halobius</name>
    <dbReference type="NCBI Taxonomy" id="2182432"/>
    <lineage>
        <taxon>Bacteria</taxon>
        <taxon>Pseudomonadati</taxon>
        <taxon>Pseudomonadota</taxon>
        <taxon>Gammaproteobacteria</taxon>
        <taxon>Chromatiales</taxon>
        <taxon>Ectothiorhodospiraceae</taxon>
        <taxon>Sediminicurvatus</taxon>
    </lineage>
</organism>
<dbReference type="RefSeq" id="WP_109679104.1">
    <property type="nucleotide sequence ID" value="NZ_CP086615.1"/>
</dbReference>
<dbReference type="AlphaFoldDB" id="A0A2U2N010"/>
<evidence type="ECO:0000256" key="1">
    <source>
        <dbReference type="SAM" id="MobiDB-lite"/>
    </source>
</evidence>
<evidence type="ECO:0000259" key="2">
    <source>
        <dbReference type="Pfam" id="PF02625"/>
    </source>
</evidence>
<dbReference type="InterPro" id="IPR003777">
    <property type="entry name" value="XdhC_CoxI"/>
</dbReference>
<protein>
    <submittedName>
        <fullName evidence="4">XdhC /CoxI family-like protein</fullName>
    </submittedName>
</protein>
<feature type="domain" description="XdhC Rossmann" evidence="3">
    <location>
        <begin position="118"/>
        <end position="252"/>
    </location>
</feature>
<comment type="caution">
    <text evidence="4">The sequence shown here is derived from an EMBL/GenBank/DDBJ whole genome shotgun (WGS) entry which is preliminary data.</text>
</comment>
<feature type="domain" description="XdhC- CoxI" evidence="2">
    <location>
        <begin position="15"/>
        <end position="80"/>
    </location>
</feature>
<dbReference type="PANTHER" id="PTHR30388:SF6">
    <property type="entry name" value="XANTHINE DEHYDROGENASE SUBUNIT A-RELATED"/>
    <property type="match status" value="1"/>
</dbReference>